<protein>
    <submittedName>
        <fullName evidence="1">Uncharacterized protein</fullName>
    </submittedName>
</protein>
<reference evidence="1" key="1">
    <citation type="submission" date="2021-02" db="EMBL/GenBank/DDBJ databases">
        <authorList>
            <consortium name="DOE Joint Genome Institute"/>
            <person name="Ahrendt S."/>
            <person name="Looney B.P."/>
            <person name="Miyauchi S."/>
            <person name="Morin E."/>
            <person name="Drula E."/>
            <person name="Courty P.E."/>
            <person name="Chicoki N."/>
            <person name="Fauchery L."/>
            <person name="Kohler A."/>
            <person name="Kuo A."/>
            <person name="Labutti K."/>
            <person name="Pangilinan J."/>
            <person name="Lipzen A."/>
            <person name="Riley R."/>
            <person name="Andreopoulos W."/>
            <person name="He G."/>
            <person name="Johnson J."/>
            <person name="Barry K.W."/>
            <person name="Grigoriev I.V."/>
            <person name="Nagy L."/>
            <person name="Hibbett D."/>
            <person name="Henrissat B."/>
            <person name="Matheny P.B."/>
            <person name="Labbe J."/>
            <person name="Martin F."/>
        </authorList>
    </citation>
    <scope>NUCLEOTIDE SEQUENCE</scope>
    <source>
        <strain evidence="1">FP105234-sp</strain>
    </source>
</reference>
<evidence type="ECO:0000313" key="1">
    <source>
        <dbReference type="EMBL" id="KAI0043828.1"/>
    </source>
</evidence>
<sequence length="635" mass="64861">MFLFQRHNDNEPSGPRDSTTSVDSTDAVPPGGPSPDSKRRINGATPMPNGQAHDYDAGRAGGGQSVGFVDEPIVGGEQSGAGVSRQPSAAEGSGLGRHPTTNGHTSGLDGQDSAQASSSSTDKSVPLDPAFPIPAHQPEYTAETLPPLGDDNDSTVRPRAPTPEPKPILMNASPPQHAKESYGSQDSLSRVPTNETPEESGESRGYTGAMGAAAGGAAGAGAASMTARRAASPAPGSTRSGRAGSADGGVSASNTSPDVRTNETSDNGDYRGYRGAMGAAAGGAAGAGAASIAARRTASPAPGAAQTVHTGSVDQSNGVAFANNASPNVRSNDISERGDSRGHTGAMGAAAGGASGAGAASLASRRTASPDPGSPNSNRTGSADIGSNGATLANNTPPDARMNETSDHGETRDHTGAMGAAAGGAIGAGAVGAAAQRAGSTRSRRTGSADLGSTFVNGAALANNKAPEGDPSLHARRASADEQLGPKEKAVIAKEEKLHGRQLSKIVKSEAKTEKAALQVVIKELDQIQRIQKQAVKDELVANTKFTNALKEARKAEITYMAALETHQRCQSTLKSHEEALENSRRHARDTTEMLREKMEEVENVQLHKQADDRERAIKIKNLAGEKQGLSRFLP</sequence>
<name>A0ACB8RI78_9AGAM</name>
<dbReference type="EMBL" id="MU276003">
    <property type="protein sequence ID" value="KAI0043828.1"/>
    <property type="molecule type" value="Genomic_DNA"/>
</dbReference>
<reference evidence="1" key="2">
    <citation type="journal article" date="2022" name="New Phytol.">
        <title>Evolutionary transition to the ectomycorrhizal habit in the genomes of a hyperdiverse lineage of mushroom-forming fungi.</title>
        <authorList>
            <person name="Looney B."/>
            <person name="Miyauchi S."/>
            <person name="Morin E."/>
            <person name="Drula E."/>
            <person name="Courty P.E."/>
            <person name="Kohler A."/>
            <person name="Kuo A."/>
            <person name="LaButti K."/>
            <person name="Pangilinan J."/>
            <person name="Lipzen A."/>
            <person name="Riley R."/>
            <person name="Andreopoulos W."/>
            <person name="He G."/>
            <person name="Johnson J."/>
            <person name="Nolan M."/>
            <person name="Tritt A."/>
            <person name="Barry K.W."/>
            <person name="Grigoriev I.V."/>
            <person name="Nagy L.G."/>
            <person name="Hibbett D."/>
            <person name="Henrissat B."/>
            <person name="Matheny P.B."/>
            <person name="Labbe J."/>
            <person name="Martin F.M."/>
        </authorList>
    </citation>
    <scope>NUCLEOTIDE SEQUENCE</scope>
    <source>
        <strain evidence="1">FP105234-sp</strain>
    </source>
</reference>
<proteinExistence type="predicted"/>
<accession>A0ACB8RI78</accession>
<keyword evidence="2" id="KW-1185">Reference proteome</keyword>
<comment type="caution">
    <text evidence="1">The sequence shown here is derived from an EMBL/GenBank/DDBJ whole genome shotgun (WGS) entry which is preliminary data.</text>
</comment>
<dbReference type="Proteomes" id="UP000814033">
    <property type="component" value="Unassembled WGS sequence"/>
</dbReference>
<evidence type="ECO:0000313" key="2">
    <source>
        <dbReference type="Proteomes" id="UP000814033"/>
    </source>
</evidence>
<gene>
    <name evidence="1" type="ORF">FA95DRAFT_1562910</name>
</gene>
<organism evidence="1 2">
    <name type="scientific">Auriscalpium vulgare</name>
    <dbReference type="NCBI Taxonomy" id="40419"/>
    <lineage>
        <taxon>Eukaryota</taxon>
        <taxon>Fungi</taxon>
        <taxon>Dikarya</taxon>
        <taxon>Basidiomycota</taxon>
        <taxon>Agaricomycotina</taxon>
        <taxon>Agaricomycetes</taxon>
        <taxon>Russulales</taxon>
        <taxon>Auriscalpiaceae</taxon>
        <taxon>Auriscalpium</taxon>
    </lineage>
</organism>